<feature type="domain" description="Ubiquitin-like" evidence="1">
    <location>
        <begin position="100"/>
        <end position="179"/>
    </location>
</feature>
<dbReference type="STRING" id="1245769.A0A0C7N3E5"/>
<name>A0A0C7N3E5_9SACH</name>
<dbReference type="InterPro" id="IPR040474">
    <property type="entry name" value="MDY2_C"/>
</dbReference>
<reference evidence="2 3" key="1">
    <citation type="submission" date="2014-12" db="EMBL/GenBank/DDBJ databases">
        <authorList>
            <person name="Neuveglise Cecile"/>
        </authorList>
    </citation>
    <scope>NUCLEOTIDE SEQUENCE [LARGE SCALE GENOMIC DNA]</scope>
    <source>
        <strain evidence="2 3">CBS 12615</strain>
    </source>
</reference>
<dbReference type="GO" id="GO:0030674">
    <property type="term" value="F:protein-macromolecule adaptor activity"/>
    <property type="evidence" value="ECO:0007669"/>
    <property type="project" value="EnsemblFungi"/>
</dbReference>
<dbReference type="Pfam" id="PF18514">
    <property type="entry name" value="MDY2_C"/>
    <property type="match status" value="1"/>
</dbReference>
<keyword evidence="3" id="KW-1185">Reference proteome</keyword>
<dbReference type="GO" id="GO:0005634">
    <property type="term" value="C:nucleus"/>
    <property type="evidence" value="ECO:0007669"/>
    <property type="project" value="EnsemblFungi"/>
</dbReference>
<dbReference type="Gene3D" id="1.10.286.70">
    <property type="entry name" value="Get5 dimerization domain"/>
    <property type="match status" value="1"/>
</dbReference>
<dbReference type="PROSITE" id="PS50053">
    <property type="entry name" value="UBIQUITIN_2"/>
    <property type="match status" value="1"/>
</dbReference>
<dbReference type="EMBL" id="LN736372">
    <property type="protein sequence ID" value="CEP64700.1"/>
    <property type="molecule type" value="Genomic_DNA"/>
</dbReference>
<dbReference type="SUPFAM" id="SSF54236">
    <property type="entry name" value="Ubiquitin-like"/>
    <property type="match status" value="1"/>
</dbReference>
<dbReference type="HOGENOM" id="CLU_1294717_0_0_1"/>
<dbReference type="OrthoDB" id="4067208at2759"/>
<dbReference type="GO" id="GO:0006620">
    <property type="term" value="P:post-translational protein targeting to endoplasmic reticulum membrane"/>
    <property type="evidence" value="ECO:0007669"/>
    <property type="project" value="EnsemblFungi"/>
</dbReference>
<dbReference type="AlphaFoldDB" id="A0A0C7N3E5"/>
<dbReference type="GO" id="GO:0010494">
    <property type="term" value="C:cytoplasmic stress granule"/>
    <property type="evidence" value="ECO:0007669"/>
    <property type="project" value="EnsemblFungi"/>
</dbReference>
<evidence type="ECO:0000313" key="2">
    <source>
        <dbReference type="EMBL" id="CEP64700.1"/>
    </source>
</evidence>
<dbReference type="Pfam" id="PF16843">
    <property type="entry name" value="Get5_bdg"/>
    <property type="match status" value="1"/>
</dbReference>
<dbReference type="RefSeq" id="XP_022630904.1">
    <property type="nucleotide sequence ID" value="XM_022772610.1"/>
</dbReference>
<dbReference type="InterPro" id="IPR000626">
    <property type="entry name" value="Ubiquitin-like_dom"/>
</dbReference>
<dbReference type="Gene3D" id="3.10.20.90">
    <property type="entry name" value="Phosphatidylinositol 3-kinase Catalytic Subunit, Chain A, domain 1"/>
    <property type="match status" value="1"/>
</dbReference>
<dbReference type="Proteomes" id="UP000054304">
    <property type="component" value="Unassembled WGS sequence"/>
</dbReference>
<sequence>MINVSIHISCIAETSKDFIGTKSNASGRSQPISMSSPEKDFICKFVALATLQQSALSSDSKKPLQDVTNLGVALPALRYKYDHKRARKSALSGPGTSSVVQLRLKSIRAPKFVHSKEFSPTQTIYQVKRFLVELEDSIVDTSQLKILLKGKVLHDNVLVSDLKVQEADLVVMVSKLQQSQTVTGQESAQAATVEVPWNKIKALLHAEISNAATANTILERLQRGWQSTEPSDLD</sequence>
<dbReference type="InterPro" id="IPR031765">
    <property type="entry name" value="Mdy2_get4-bd"/>
</dbReference>
<evidence type="ECO:0000259" key="1">
    <source>
        <dbReference type="PROSITE" id="PS50053"/>
    </source>
</evidence>
<organism evidence="2 3">
    <name type="scientific">Lachancea lanzarotensis</name>
    <dbReference type="NCBI Taxonomy" id="1245769"/>
    <lineage>
        <taxon>Eukaryota</taxon>
        <taxon>Fungi</taxon>
        <taxon>Dikarya</taxon>
        <taxon>Ascomycota</taxon>
        <taxon>Saccharomycotina</taxon>
        <taxon>Saccharomycetes</taxon>
        <taxon>Saccharomycetales</taxon>
        <taxon>Saccharomycetaceae</taxon>
        <taxon>Lachancea</taxon>
    </lineage>
</organism>
<dbReference type="Pfam" id="PF00240">
    <property type="entry name" value="ubiquitin"/>
    <property type="match status" value="1"/>
</dbReference>
<dbReference type="GeneID" id="34688263"/>
<accession>A0A0C7N3E5</accession>
<dbReference type="GO" id="GO:0072380">
    <property type="term" value="C:TRC complex"/>
    <property type="evidence" value="ECO:0007669"/>
    <property type="project" value="EnsemblFungi"/>
</dbReference>
<protein>
    <submittedName>
        <fullName evidence="2">LALA0S13e01002g1_1</fullName>
    </submittedName>
</protein>
<evidence type="ECO:0000313" key="3">
    <source>
        <dbReference type="Proteomes" id="UP000054304"/>
    </source>
</evidence>
<dbReference type="InterPro" id="IPR029071">
    <property type="entry name" value="Ubiquitin-like_domsf"/>
</dbReference>
<gene>
    <name evidence="2" type="ORF">LALA0_S13e01002g</name>
</gene>
<dbReference type="GO" id="GO:0000753">
    <property type="term" value="P:cell morphogenesis involved in conjugation with cellular fusion"/>
    <property type="evidence" value="ECO:0007669"/>
    <property type="project" value="EnsemblFungi"/>
</dbReference>
<proteinExistence type="predicted"/>